<name>A0ABY1ABF1_9LACO</name>
<accession>A0ABY1ABF1</accession>
<comment type="caution">
    <text evidence="3">The sequence shown here is derived from an EMBL/GenBank/DDBJ whole genome shotgun (WGS) entry which is preliminary data.</text>
</comment>
<dbReference type="Gene3D" id="1.20.120.520">
    <property type="entry name" value="nmb1532 protein domain like"/>
    <property type="match status" value="1"/>
</dbReference>
<dbReference type="Pfam" id="PF01814">
    <property type="entry name" value="Hemerythrin"/>
    <property type="match status" value="1"/>
</dbReference>
<evidence type="ECO:0008006" key="5">
    <source>
        <dbReference type="Google" id="ProtNLM"/>
    </source>
</evidence>
<evidence type="ECO:0000259" key="1">
    <source>
        <dbReference type="Pfam" id="PF01814"/>
    </source>
</evidence>
<feature type="domain" description="DUF438" evidence="2">
    <location>
        <begin position="15"/>
        <end position="79"/>
    </location>
</feature>
<dbReference type="SUPFAM" id="SSF55785">
    <property type="entry name" value="PYP-like sensor domain (PAS domain)"/>
    <property type="match status" value="1"/>
</dbReference>
<gene>
    <name evidence="3" type="ORF">SAMN05216431_10619</name>
</gene>
<dbReference type="PANTHER" id="PTHR39966">
    <property type="entry name" value="BLL2471 PROTEIN-RELATED"/>
    <property type="match status" value="1"/>
</dbReference>
<protein>
    <recommendedName>
        <fullName evidence="5">DUF438 domain-containing protein</fullName>
    </recommendedName>
</protein>
<sequence>MTTNDESLQRQKKIVEILNMLHQGGDFDEAKKIFNDTFDSVDVSEITSAERQLIANGLNPQEIKNLCNVHAAVFKGSISNDSATPALQKPGHPVATMKLENLIISSLIDDELLPVLKKWQQDGKNESYLTRMRKALADLATIDKHYTRKENTLFPLMDKYGITAPPQVMWGVDDKIRGLIKHANQLVKQDPLPDKYEIETAIEAACKEVTEMIFKEEAIMIPMLDEVATSLDWQMVREDEENMEYTLIPKPIMWKPTTAEIEADKNKDSSEIAKELNKMAQNLAANQNLTAEETVPYKKDPALAAGAQDLAQAQLILPDLSQAAVSFTSGGKLSPIEIEAILRALPLELTFVDKNDNVKWFTGNPNPIFPRTKSVLGRSVFNCHPPKALPQVKKIFADFHAGKETVVTRWFNLHDEKFIYIQYMAIKDSQGNYLGCLESVQDIKPLRELDGEMRRPNQK</sequence>
<reference evidence="3 4" key="1">
    <citation type="submission" date="2016-10" db="EMBL/GenBank/DDBJ databases">
        <authorList>
            <person name="Varghese N."/>
            <person name="Submissions S."/>
        </authorList>
    </citation>
    <scope>NUCLEOTIDE SEQUENCE [LARGE SCALE GENOMIC DNA]</scope>
    <source>
        <strain evidence="3 4">WC1T17</strain>
    </source>
</reference>
<dbReference type="InterPro" id="IPR007380">
    <property type="entry name" value="DUF438"/>
</dbReference>
<dbReference type="InterPro" id="IPR012312">
    <property type="entry name" value="Hemerythrin-like"/>
</dbReference>
<proteinExistence type="predicted"/>
<dbReference type="Gene3D" id="3.30.450.20">
    <property type="entry name" value="PAS domain"/>
    <property type="match status" value="1"/>
</dbReference>
<evidence type="ECO:0000313" key="4">
    <source>
        <dbReference type="Proteomes" id="UP000182089"/>
    </source>
</evidence>
<dbReference type="PANTHER" id="PTHR39966:SF3">
    <property type="entry name" value="DUF438 DOMAIN-CONTAINING PROTEIN"/>
    <property type="match status" value="1"/>
</dbReference>
<evidence type="ECO:0000313" key="3">
    <source>
        <dbReference type="EMBL" id="SEM64944.1"/>
    </source>
</evidence>
<dbReference type="InterPro" id="IPR035965">
    <property type="entry name" value="PAS-like_dom_sf"/>
</dbReference>
<feature type="domain" description="Hemerythrin-like" evidence="1">
    <location>
        <begin position="98"/>
        <end position="224"/>
    </location>
</feature>
<dbReference type="Pfam" id="PF04282">
    <property type="entry name" value="DUF438"/>
    <property type="match status" value="1"/>
</dbReference>
<evidence type="ECO:0000259" key="2">
    <source>
        <dbReference type="Pfam" id="PF04282"/>
    </source>
</evidence>
<organism evidence="3 4">
    <name type="scientific">Ligilactobacillus ruminis</name>
    <dbReference type="NCBI Taxonomy" id="1623"/>
    <lineage>
        <taxon>Bacteria</taxon>
        <taxon>Bacillati</taxon>
        <taxon>Bacillota</taxon>
        <taxon>Bacilli</taxon>
        <taxon>Lactobacillales</taxon>
        <taxon>Lactobacillaceae</taxon>
        <taxon>Ligilactobacillus</taxon>
    </lineage>
</organism>
<dbReference type="EMBL" id="FOCC01000006">
    <property type="protein sequence ID" value="SEM64944.1"/>
    <property type="molecule type" value="Genomic_DNA"/>
</dbReference>
<dbReference type="Proteomes" id="UP000182089">
    <property type="component" value="Unassembled WGS sequence"/>
</dbReference>
<dbReference type="Pfam" id="PF13596">
    <property type="entry name" value="PAS_10"/>
    <property type="match status" value="1"/>
</dbReference>